<dbReference type="InterPro" id="IPR011711">
    <property type="entry name" value="GntR_C"/>
</dbReference>
<dbReference type="SMART" id="SM00345">
    <property type="entry name" value="HTH_GNTR"/>
    <property type="match status" value="2"/>
</dbReference>
<dbReference type="EMBL" id="PVEP01000005">
    <property type="protein sequence ID" value="PQV56294.1"/>
    <property type="molecule type" value="Genomic_DNA"/>
</dbReference>
<dbReference type="GO" id="GO:0003700">
    <property type="term" value="F:DNA-binding transcription factor activity"/>
    <property type="evidence" value="ECO:0007669"/>
    <property type="project" value="InterPro"/>
</dbReference>
<evidence type="ECO:0000256" key="1">
    <source>
        <dbReference type="ARBA" id="ARBA00023015"/>
    </source>
</evidence>
<keyword evidence="1" id="KW-0805">Transcription regulation</keyword>
<keyword evidence="6" id="KW-1185">Reference proteome</keyword>
<evidence type="ECO:0000313" key="6">
    <source>
        <dbReference type="Proteomes" id="UP000238338"/>
    </source>
</evidence>
<dbReference type="Pfam" id="PF07729">
    <property type="entry name" value="FCD"/>
    <property type="match status" value="1"/>
</dbReference>
<dbReference type="OrthoDB" id="8066003at2"/>
<dbReference type="SUPFAM" id="SSF46785">
    <property type="entry name" value="Winged helix' DNA-binding domain"/>
    <property type="match status" value="2"/>
</dbReference>
<dbReference type="SUPFAM" id="SSF48008">
    <property type="entry name" value="GntR ligand-binding domain-like"/>
    <property type="match status" value="1"/>
</dbReference>
<dbReference type="Proteomes" id="UP000238338">
    <property type="component" value="Unassembled WGS sequence"/>
</dbReference>
<evidence type="ECO:0000313" key="5">
    <source>
        <dbReference type="EMBL" id="PQV56294.1"/>
    </source>
</evidence>
<organism evidence="5 6">
    <name type="scientific">Albidovulum denitrificans</name>
    <dbReference type="NCBI Taxonomy" id="404881"/>
    <lineage>
        <taxon>Bacteria</taxon>
        <taxon>Pseudomonadati</taxon>
        <taxon>Pseudomonadota</taxon>
        <taxon>Alphaproteobacteria</taxon>
        <taxon>Rhodobacterales</taxon>
        <taxon>Paracoccaceae</taxon>
        <taxon>Albidovulum</taxon>
    </lineage>
</organism>
<dbReference type="PANTHER" id="PTHR43537:SF49">
    <property type="entry name" value="TRANSCRIPTIONAL REGULATORY PROTEIN"/>
    <property type="match status" value="1"/>
</dbReference>
<gene>
    <name evidence="5" type="ORF">LX70_02560</name>
</gene>
<evidence type="ECO:0000256" key="3">
    <source>
        <dbReference type="ARBA" id="ARBA00023163"/>
    </source>
</evidence>
<sequence>MWPIVFDGQFLMAESRLSADSRNGAADHPAAPRDADMPGAGEGAGAAFLYDSVRNLLEQKIAVGEVPPGALLKEAAVATHLGVSRAPVRRAMAMLAEQGLIRPADGQGYIVGAARARRLSPRELHDILAPSTEDMNRSATWERIFARVSDEITALLPFGTYRIQEAELGDYHDVSRTVAREVLWRLMDVRLIEKDRKSHWIVGQMTARDVRDSFEMRRLLEPQALANVAPSLDLAWLEGLAGRIDAAIASFPACGAGEIDAIEHDMFEAMYQGVRNARMLGSIRRNQIALNVPRLFRQHFPIRDDLPALTLYSQIVRLLSTGSINAAQVLLRTHLERAEPLVLARLRVLAMLPAPATVPYIVAVH</sequence>
<evidence type="ECO:0000256" key="2">
    <source>
        <dbReference type="ARBA" id="ARBA00023125"/>
    </source>
</evidence>
<keyword evidence="3" id="KW-0804">Transcription</keyword>
<dbReference type="PANTHER" id="PTHR43537">
    <property type="entry name" value="TRANSCRIPTIONAL REGULATOR, GNTR FAMILY"/>
    <property type="match status" value="1"/>
</dbReference>
<feature type="domain" description="HTH gntR-type" evidence="4">
    <location>
        <begin position="47"/>
        <end position="114"/>
    </location>
</feature>
<dbReference type="AlphaFoldDB" id="A0A2S8S688"/>
<accession>A0A2S8S688</accession>
<reference evidence="5 6" key="1">
    <citation type="submission" date="2018-02" db="EMBL/GenBank/DDBJ databases">
        <title>Genomic Encyclopedia of Archaeal and Bacterial Type Strains, Phase II (KMG-II): from individual species to whole genera.</title>
        <authorList>
            <person name="Goeker M."/>
        </authorList>
    </citation>
    <scope>NUCLEOTIDE SEQUENCE [LARGE SCALE GENOMIC DNA]</scope>
    <source>
        <strain evidence="5 6">DSM 18921</strain>
    </source>
</reference>
<dbReference type="InterPro" id="IPR036388">
    <property type="entry name" value="WH-like_DNA-bd_sf"/>
</dbReference>
<proteinExistence type="predicted"/>
<keyword evidence="2 5" id="KW-0238">DNA-binding</keyword>
<dbReference type="InterPro" id="IPR008920">
    <property type="entry name" value="TF_FadR/GntR_C"/>
</dbReference>
<dbReference type="PRINTS" id="PR00035">
    <property type="entry name" value="HTHGNTR"/>
</dbReference>
<comment type="caution">
    <text evidence="5">The sequence shown here is derived from an EMBL/GenBank/DDBJ whole genome shotgun (WGS) entry which is preliminary data.</text>
</comment>
<name>A0A2S8S688_9RHOB</name>
<dbReference type="PROSITE" id="PS50949">
    <property type="entry name" value="HTH_GNTR"/>
    <property type="match status" value="1"/>
</dbReference>
<dbReference type="Gene3D" id="1.10.10.10">
    <property type="entry name" value="Winged helix-like DNA-binding domain superfamily/Winged helix DNA-binding domain"/>
    <property type="match status" value="2"/>
</dbReference>
<dbReference type="SMART" id="SM00895">
    <property type="entry name" value="FCD"/>
    <property type="match status" value="1"/>
</dbReference>
<protein>
    <submittedName>
        <fullName evidence="5">DNA-binding GntR family transcriptional regulator</fullName>
    </submittedName>
</protein>
<dbReference type="Gene3D" id="1.20.120.530">
    <property type="entry name" value="GntR ligand-binding domain-like"/>
    <property type="match status" value="1"/>
</dbReference>
<dbReference type="CDD" id="cd07377">
    <property type="entry name" value="WHTH_GntR"/>
    <property type="match status" value="1"/>
</dbReference>
<evidence type="ECO:0000259" key="4">
    <source>
        <dbReference type="PROSITE" id="PS50949"/>
    </source>
</evidence>
<dbReference type="GO" id="GO:0003677">
    <property type="term" value="F:DNA binding"/>
    <property type="evidence" value="ECO:0007669"/>
    <property type="project" value="UniProtKB-KW"/>
</dbReference>
<dbReference type="InterPro" id="IPR036390">
    <property type="entry name" value="WH_DNA-bd_sf"/>
</dbReference>
<dbReference type="Pfam" id="PF00392">
    <property type="entry name" value="GntR"/>
    <property type="match status" value="1"/>
</dbReference>
<dbReference type="InterPro" id="IPR000524">
    <property type="entry name" value="Tscrpt_reg_HTH_GntR"/>
</dbReference>